<keyword evidence="1" id="KW-0812">Transmembrane</keyword>
<dbReference type="Pfam" id="PF12679">
    <property type="entry name" value="ABC2_membrane_2"/>
    <property type="match status" value="1"/>
</dbReference>
<dbReference type="RefSeq" id="WP_148689786.1">
    <property type="nucleotide sequence ID" value="NZ_LT671858.1"/>
</dbReference>
<feature type="transmembrane region" description="Helical" evidence="1">
    <location>
        <begin position="188"/>
        <end position="209"/>
    </location>
</feature>
<dbReference type="AlphaFoldDB" id="A0A1N5UPH4"/>
<feature type="transmembrane region" description="Helical" evidence="1">
    <location>
        <begin position="250"/>
        <end position="272"/>
    </location>
</feature>
<evidence type="ECO:0000256" key="1">
    <source>
        <dbReference type="SAM" id="Phobius"/>
    </source>
</evidence>
<sequence>MFKRASLLKDTYVYYFRNYYRSKSFYLMFLMAILVSILLIYLSFRYQSQISSFAHRAGLDIIGPHGDELVLAYLWTFILSLLPVFASVFFGSPAISSEIESKTAFHIFTLPIPRTILLTGKYLAAVTVTSLIVVTFTVIEIATFQYIYGIILIQFLYSFLLTILFIFSISGVTFLISSLFNKNTYAYISVLLIYLLIFNAGTIIIELLYKVTPYYLLNEAETIVYRVFLNFSFGITTTVPSSLSASTHEIIASSLILALYAIISFGITLILFERKEVK</sequence>
<feature type="transmembrane region" description="Helical" evidence="1">
    <location>
        <begin position="145"/>
        <end position="176"/>
    </location>
</feature>
<organism evidence="2 3">
    <name type="scientific">Cuniculiplasma divulgatum</name>
    <dbReference type="NCBI Taxonomy" id="1673428"/>
    <lineage>
        <taxon>Archaea</taxon>
        <taxon>Methanobacteriati</taxon>
        <taxon>Thermoplasmatota</taxon>
        <taxon>Thermoplasmata</taxon>
        <taxon>Thermoplasmatales</taxon>
        <taxon>Cuniculiplasmataceae</taxon>
        <taxon>Cuniculiplasma</taxon>
    </lineage>
</organism>
<evidence type="ECO:0000313" key="2">
    <source>
        <dbReference type="EMBL" id="SIM62516.1"/>
    </source>
</evidence>
<accession>A0A1N5UPH4</accession>
<dbReference type="GO" id="GO:0005886">
    <property type="term" value="C:plasma membrane"/>
    <property type="evidence" value="ECO:0007669"/>
    <property type="project" value="UniProtKB-SubCell"/>
</dbReference>
<proteinExistence type="predicted"/>
<feature type="transmembrane region" description="Helical" evidence="1">
    <location>
        <begin position="72"/>
        <end position="95"/>
    </location>
</feature>
<feature type="transmembrane region" description="Helical" evidence="1">
    <location>
        <begin position="25"/>
        <end position="44"/>
    </location>
</feature>
<dbReference type="Proteomes" id="UP000195607">
    <property type="component" value="Chromosome I"/>
</dbReference>
<gene>
    <name evidence="2" type="ORF">CSP5_1061</name>
</gene>
<keyword evidence="1" id="KW-0472">Membrane</keyword>
<keyword evidence="1" id="KW-1133">Transmembrane helix</keyword>
<dbReference type="EMBL" id="LT671858">
    <property type="protein sequence ID" value="SIM62516.1"/>
    <property type="molecule type" value="Genomic_DNA"/>
</dbReference>
<evidence type="ECO:0000313" key="3">
    <source>
        <dbReference type="Proteomes" id="UP000195607"/>
    </source>
</evidence>
<dbReference type="PANTHER" id="PTHR43471">
    <property type="entry name" value="ABC TRANSPORTER PERMEASE"/>
    <property type="match status" value="1"/>
</dbReference>
<reference evidence="2 3" key="1">
    <citation type="submission" date="2016-04" db="EMBL/GenBank/DDBJ databases">
        <authorList>
            <person name="Evans L.H."/>
            <person name="Alamgir A."/>
            <person name="Owens N."/>
            <person name="Weber N.D."/>
            <person name="Virtaneva K."/>
            <person name="Barbian K."/>
            <person name="Babar A."/>
            <person name="Rosenke K."/>
        </authorList>
    </citation>
    <scope>NUCLEOTIDE SEQUENCE [LARGE SCALE GENOMIC DNA]</scope>
    <source>
        <strain evidence="3">S5(T) (JCM 30642 \VKM B-2941)</strain>
    </source>
</reference>
<dbReference type="GO" id="GO:0140359">
    <property type="term" value="F:ABC-type transporter activity"/>
    <property type="evidence" value="ECO:0007669"/>
    <property type="project" value="InterPro"/>
</dbReference>
<protein>
    <submittedName>
        <fullName evidence="2">ABC2-1 family ABC transporter permease</fullName>
    </submittedName>
</protein>
<dbReference type="GeneID" id="41588321"/>
<name>A0A1N5UPH4_9ARCH</name>